<dbReference type="GeneID" id="94837380"/>
<dbReference type="Proteomes" id="UP000179807">
    <property type="component" value="Unassembled WGS sequence"/>
</dbReference>
<proteinExistence type="predicted"/>
<organism evidence="2 3">
    <name type="scientific">Tritrichomonas foetus</name>
    <dbReference type="NCBI Taxonomy" id="1144522"/>
    <lineage>
        <taxon>Eukaryota</taxon>
        <taxon>Metamonada</taxon>
        <taxon>Parabasalia</taxon>
        <taxon>Tritrichomonadida</taxon>
        <taxon>Tritrichomonadidae</taxon>
        <taxon>Tritrichomonas</taxon>
    </lineage>
</organism>
<accession>A0A1J4KHI9</accession>
<protein>
    <recommendedName>
        <fullName evidence="4">Tubby C-terminal domain-containing protein</fullName>
    </recommendedName>
</protein>
<feature type="compositionally biased region" description="Acidic residues" evidence="1">
    <location>
        <begin position="203"/>
        <end position="214"/>
    </location>
</feature>
<evidence type="ECO:0008006" key="4">
    <source>
        <dbReference type="Google" id="ProtNLM"/>
    </source>
</evidence>
<name>A0A1J4KHI9_9EUKA</name>
<evidence type="ECO:0000256" key="1">
    <source>
        <dbReference type="SAM" id="MobiDB-lite"/>
    </source>
</evidence>
<reference evidence="2" key="1">
    <citation type="submission" date="2016-10" db="EMBL/GenBank/DDBJ databases">
        <authorList>
            <person name="Benchimol M."/>
            <person name="Almeida L.G."/>
            <person name="Vasconcelos A.T."/>
            <person name="Perreira-Neves A."/>
            <person name="Rosa I.A."/>
            <person name="Tasca T."/>
            <person name="Bogo M.R."/>
            <person name="de Souza W."/>
        </authorList>
    </citation>
    <scope>NUCLEOTIDE SEQUENCE [LARGE SCALE GENOMIC DNA]</scope>
    <source>
        <strain evidence="2">K</strain>
    </source>
</reference>
<evidence type="ECO:0000313" key="3">
    <source>
        <dbReference type="Proteomes" id="UP000179807"/>
    </source>
</evidence>
<dbReference type="RefSeq" id="XP_068361933.1">
    <property type="nucleotide sequence ID" value="XM_068502676.1"/>
</dbReference>
<dbReference type="VEuPathDB" id="TrichDB:TRFO_22656"/>
<dbReference type="AlphaFoldDB" id="A0A1J4KHI9"/>
<feature type="compositionally biased region" description="Polar residues" evidence="1">
    <location>
        <begin position="178"/>
        <end position="194"/>
    </location>
</feature>
<feature type="region of interest" description="Disordered" evidence="1">
    <location>
        <begin position="170"/>
        <end position="243"/>
    </location>
</feature>
<feature type="compositionally biased region" description="Low complexity" evidence="1">
    <location>
        <begin position="223"/>
        <end position="232"/>
    </location>
</feature>
<keyword evidence="3" id="KW-1185">Reference proteome</keyword>
<sequence>MSQPHQTFPIRYHGNTFMVDPNLLRKSSRRFSEAFNSNNLNFAPDGTALLFNSNLSGMNLTFTARNVDNFLKLCQNLPTDVQDSEMKEICIIAKMFQADSIFQTGLSFVQGSIDPSFSVPDFSQTCLSLENSNEHSQNYGEFDLLDNFTQPVNSNSSNFNASNTNFNASNTNFSASNQNLKPRNINSASTNSMGGNIHHVENFDDLEFDDDSESSSDKKESQTKTNTNPINNNDDENDENQNVEIPQNIVIPIVYDIRADKSVMKCNKYVMRRNGKVLLSAKKKSGLIVISRGPDVHLSIKSGHVCRIVQQPLYNEINVEGQKIILKYVRCSNSGAISFRVSFNHEGTQLFWNPKYPKVNPKTGQFSLKLSGAHKHVPVPSRRNAVLINSEGRTTYIVRKMAENFFEAECHPDVDPIIVFALALSSIVGPSIDYSLHS</sequence>
<evidence type="ECO:0000313" key="2">
    <source>
        <dbReference type="EMBL" id="OHT08797.1"/>
    </source>
</evidence>
<dbReference type="EMBL" id="MLAK01000658">
    <property type="protein sequence ID" value="OHT08797.1"/>
    <property type="molecule type" value="Genomic_DNA"/>
</dbReference>
<gene>
    <name evidence="2" type="ORF">TRFO_22656</name>
</gene>
<comment type="caution">
    <text evidence="2">The sequence shown here is derived from an EMBL/GenBank/DDBJ whole genome shotgun (WGS) entry which is preliminary data.</text>
</comment>